<keyword evidence="4" id="KW-0804">Transcription</keyword>
<dbReference type="WBParaSite" id="ECPE_0000611701-mRNA-1">
    <property type="protein sequence ID" value="ECPE_0000611701-mRNA-1"/>
    <property type="gene ID" value="ECPE_0000611701"/>
</dbReference>
<keyword evidence="8" id="KW-1185">Reference proteome</keyword>
<keyword evidence="2" id="KW-0805">Transcription regulation</keyword>
<dbReference type="InterPro" id="IPR058606">
    <property type="entry name" value="HTH_Cic_C"/>
</dbReference>
<name>A0A183AGL9_9TREM</name>
<dbReference type="InterPro" id="IPR052412">
    <property type="entry name" value="CC-Dev_Transcription_Reg"/>
</dbReference>
<dbReference type="GO" id="GO:0000977">
    <property type="term" value="F:RNA polymerase II transcription regulatory region sequence-specific DNA binding"/>
    <property type="evidence" value="ECO:0007669"/>
    <property type="project" value="TreeGrafter"/>
</dbReference>
<sequence>MILITPRNFLVKEIVKNVFVLILDFHRRFAGNVFFGPDFPQTISDLDQPLAPSKNMNSSTGHLRSTTRGLVTVQFRLHAPHSASSSSSCLSTPNSSVLFHSPHSRMTPIAPKSPALSQTTFLPTPVVDPTLMMASRFTPSKSVVEMRRKLVLDLFKQHGLFPSITTTIEFQQRHANYFPNRQTLQLKIREVRQRIMQSTGSGEQKSTCNILSPSCSRDATLKLLVSPGPAGVGLHTLILDSGTPIGPG</sequence>
<evidence type="ECO:0000256" key="1">
    <source>
        <dbReference type="ARBA" id="ARBA00022553"/>
    </source>
</evidence>
<keyword evidence="3" id="KW-0238">DNA-binding</keyword>
<organism evidence="9">
    <name type="scientific">Echinostoma caproni</name>
    <dbReference type="NCBI Taxonomy" id="27848"/>
    <lineage>
        <taxon>Eukaryota</taxon>
        <taxon>Metazoa</taxon>
        <taxon>Spiralia</taxon>
        <taxon>Lophotrochozoa</taxon>
        <taxon>Platyhelminthes</taxon>
        <taxon>Trematoda</taxon>
        <taxon>Digenea</taxon>
        <taxon>Plagiorchiida</taxon>
        <taxon>Echinostomata</taxon>
        <taxon>Echinostomatoidea</taxon>
        <taxon>Echinostomatidae</taxon>
        <taxon>Echinostoma</taxon>
    </lineage>
</organism>
<feature type="domain" description="Protein capicua homolog-like C-terminal tri-helical" evidence="6">
    <location>
        <begin position="143"/>
        <end position="196"/>
    </location>
</feature>
<dbReference type="OrthoDB" id="2377365at2759"/>
<dbReference type="GO" id="GO:0000981">
    <property type="term" value="F:DNA-binding transcription factor activity, RNA polymerase II-specific"/>
    <property type="evidence" value="ECO:0007669"/>
    <property type="project" value="TreeGrafter"/>
</dbReference>
<reference evidence="7 8" key="2">
    <citation type="submission" date="2018-11" db="EMBL/GenBank/DDBJ databases">
        <authorList>
            <consortium name="Pathogen Informatics"/>
        </authorList>
    </citation>
    <scope>NUCLEOTIDE SEQUENCE [LARGE SCALE GENOMIC DNA]</scope>
    <source>
        <strain evidence="7 8">Egypt</strain>
    </source>
</reference>
<protein>
    <recommendedName>
        <fullName evidence="6">Protein capicua homolog-like C-terminal tri-helical domain-containing protein</fullName>
    </recommendedName>
</protein>
<keyword evidence="5" id="KW-0539">Nucleus</keyword>
<evidence type="ECO:0000256" key="4">
    <source>
        <dbReference type="ARBA" id="ARBA00023163"/>
    </source>
</evidence>
<evidence type="ECO:0000313" key="9">
    <source>
        <dbReference type="WBParaSite" id="ECPE_0000611701-mRNA-1"/>
    </source>
</evidence>
<evidence type="ECO:0000256" key="5">
    <source>
        <dbReference type="ARBA" id="ARBA00023242"/>
    </source>
</evidence>
<dbReference type="GO" id="GO:0005634">
    <property type="term" value="C:nucleus"/>
    <property type="evidence" value="ECO:0007669"/>
    <property type="project" value="TreeGrafter"/>
</dbReference>
<evidence type="ECO:0000259" key="6">
    <source>
        <dbReference type="Pfam" id="PF25981"/>
    </source>
</evidence>
<dbReference type="Proteomes" id="UP000272942">
    <property type="component" value="Unassembled WGS sequence"/>
</dbReference>
<reference evidence="9" key="1">
    <citation type="submission" date="2016-06" db="UniProtKB">
        <authorList>
            <consortium name="WormBaseParasite"/>
        </authorList>
    </citation>
    <scope>IDENTIFICATION</scope>
</reference>
<keyword evidence="1" id="KW-0597">Phosphoprotein</keyword>
<dbReference type="PANTHER" id="PTHR13059:SF13">
    <property type="entry name" value="PROTEIN CAPICUA HOMOLOG"/>
    <property type="match status" value="1"/>
</dbReference>
<proteinExistence type="predicted"/>
<dbReference type="Pfam" id="PF25981">
    <property type="entry name" value="HTH_Cic_C"/>
    <property type="match status" value="1"/>
</dbReference>
<dbReference type="PANTHER" id="PTHR13059">
    <property type="entry name" value="HMG-BOX TRANSCRIPTION FACTOR BBX"/>
    <property type="match status" value="1"/>
</dbReference>
<dbReference type="EMBL" id="UZAN01043037">
    <property type="protein sequence ID" value="VDP77419.1"/>
    <property type="molecule type" value="Genomic_DNA"/>
</dbReference>
<evidence type="ECO:0000313" key="8">
    <source>
        <dbReference type="Proteomes" id="UP000272942"/>
    </source>
</evidence>
<evidence type="ECO:0000313" key="7">
    <source>
        <dbReference type="EMBL" id="VDP77419.1"/>
    </source>
</evidence>
<dbReference type="AlphaFoldDB" id="A0A183AGL9"/>
<evidence type="ECO:0000256" key="3">
    <source>
        <dbReference type="ARBA" id="ARBA00023125"/>
    </source>
</evidence>
<gene>
    <name evidence="7" type="ORF">ECPE_LOCUS6104</name>
</gene>
<evidence type="ECO:0000256" key="2">
    <source>
        <dbReference type="ARBA" id="ARBA00023015"/>
    </source>
</evidence>
<accession>A0A183AGL9</accession>